<dbReference type="SUPFAM" id="SSF52540">
    <property type="entry name" value="P-loop containing nucleoside triphosphate hydrolases"/>
    <property type="match status" value="1"/>
</dbReference>
<evidence type="ECO:0000313" key="1">
    <source>
        <dbReference type="EMBL" id="MBR7831067.1"/>
    </source>
</evidence>
<proteinExistence type="predicted"/>
<dbReference type="Gene3D" id="3.40.50.300">
    <property type="entry name" value="P-loop containing nucleotide triphosphate hydrolases"/>
    <property type="match status" value="1"/>
</dbReference>
<keyword evidence="2" id="KW-1185">Reference proteome</keyword>
<name>A0A941EIC4_9ACTN</name>
<dbReference type="Pfam" id="PF13671">
    <property type="entry name" value="AAA_33"/>
    <property type="match status" value="1"/>
</dbReference>
<dbReference type="RefSeq" id="WP_212522186.1">
    <property type="nucleotide sequence ID" value="NZ_JAGSOH010000181.1"/>
</dbReference>
<sequence length="187" mass="20415">MNNPRRRMVVVNGLPGAGKTTLARSLSRRMNLPLISKDIIKEAYSDVFGIAPKEGHARREWSNAHGAAASETMWALAADAAGGAILESWWPRDRAHFVEAGLKRAGIEHTVTVLCEVAPELARDRFVRRARDGSRHPIHGDTSDPADYDRDWLGAEPLTVGPVLKVDTTGAVELEPIVEWVLAHSAA</sequence>
<dbReference type="Proteomes" id="UP000676325">
    <property type="component" value="Unassembled WGS sequence"/>
</dbReference>
<accession>A0A941EIC4</accession>
<comment type="caution">
    <text evidence="1">The sequence shown here is derived from an EMBL/GenBank/DDBJ whole genome shotgun (WGS) entry which is preliminary data.</text>
</comment>
<gene>
    <name evidence="1" type="ORF">KDK95_32480</name>
</gene>
<protein>
    <submittedName>
        <fullName evidence="1">AAA family ATPase</fullName>
    </submittedName>
</protein>
<dbReference type="InterPro" id="IPR027417">
    <property type="entry name" value="P-loop_NTPase"/>
</dbReference>
<evidence type="ECO:0000313" key="2">
    <source>
        <dbReference type="Proteomes" id="UP000676325"/>
    </source>
</evidence>
<reference evidence="1" key="1">
    <citation type="submission" date="2021-04" db="EMBL/GenBank/DDBJ databases">
        <title>Genome based classification of Actinospica acidithermotolerans sp. nov., an actinobacterium isolated from an Indonesian hot spring.</title>
        <authorList>
            <person name="Kusuma A.B."/>
            <person name="Putra K.E."/>
            <person name="Nafisah S."/>
            <person name="Loh J."/>
            <person name="Nouioui I."/>
            <person name="Goodfellow M."/>
        </authorList>
    </citation>
    <scope>NUCLEOTIDE SEQUENCE</scope>
    <source>
        <strain evidence="1">MGRD01-02</strain>
    </source>
</reference>
<dbReference type="AlphaFoldDB" id="A0A941EIC4"/>
<organism evidence="1 2">
    <name type="scientific">Actinospica acidithermotolerans</name>
    <dbReference type="NCBI Taxonomy" id="2828514"/>
    <lineage>
        <taxon>Bacteria</taxon>
        <taxon>Bacillati</taxon>
        <taxon>Actinomycetota</taxon>
        <taxon>Actinomycetes</taxon>
        <taxon>Catenulisporales</taxon>
        <taxon>Actinospicaceae</taxon>
        <taxon>Actinospica</taxon>
    </lineage>
</organism>
<dbReference type="EMBL" id="JAGSOH010000181">
    <property type="protein sequence ID" value="MBR7831067.1"/>
    <property type="molecule type" value="Genomic_DNA"/>
</dbReference>